<accession>A0ABV3DT94</accession>
<evidence type="ECO:0008006" key="4">
    <source>
        <dbReference type="Google" id="ProtNLM"/>
    </source>
</evidence>
<feature type="chain" id="PRO_5046554304" description="Secreted protein" evidence="1">
    <location>
        <begin position="30"/>
        <end position="85"/>
    </location>
</feature>
<name>A0ABV3DT94_9ACTN</name>
<organism evidence="2 3">
    <name type="scientific">Streptodolium elevatio</name>
    <dbReference type="NCBI Taxonomy" id="3157996"/>
    <lineage>
        <taxon>Bacteria</taxon>
        <taxon>Bacillati</taxon>
        <taxon>Actinomycetota</taxon>
        <taxon>Actinomycetes</taxon>
        <taxon>Kitasatosporales</taxon>
        <taxon>Streptomycetaceae</taxon>
        <taxon>Streptodolium</taxon>
    </lineage>
</organism>
<sequence length="85" mass="8503">MRNHLVAPPLVAAAAAAGLASAAPAQAQAAEPLLGDLAFRSDCGESGHDLGKAFHLGGPLPIDHDGCASTDHQTLRLAPSELTGL</sequence>
<keyword evidence="1" id="KW-0732">Signal</keyword>
<dbReference type="EMBL" id="JBEZFP010000148">
    <property type="protein sequence ID" value="MEU8138971.1"/>
    <property type="molecule type" value="Genomic_DNA"/>
</dbReference>
<proteinExistence type="predicted"/>
<evidence type="ECO:0000313" key="2">
    <source>
        <dbReference type="EMBL" id="MEU8138971.1"/>
    </source>
</evidence>
<evidence type="ECO:0000313" key="3">
    <source>
        <dbReference type="Proteomes" id="UP001551482"/>
    </source>
</evidence>
<keyword evidence="3" id="KW-1185">Reference proteome</keyword>
<feature type="signal peptide" evidence="1">
    <location>
        <begin position="1"/>
        <end position="29"/>
    </location>
</feature>
<evidence type="ECO:0000256" key="1">
    <source>
        <dbReference type="SAM" id="SignalP"/>
    </source>
</evidence>
<dbReference type="RefSeq" id="WP_358362775.1">
    <property type="nucleotide sequence ID" value="NZ_JBEZFP010000148.1"/>
</dbReference>
<gene>
    <name evidence="2" type="ORF">AB0C36_36420</name>
</gene>
<reference evidence="2 3" key="1">
    <citation type="submission" date="2024-06" db="EMBL/GenBank/DDBJ databases">
        <title>The Natural Products Discovery Center: Release of the First 8490 Sequenced Strains for Exploring Actinobacteria Biosynthetic Diversity.</title>
        <authorList>
            <person name="Kalkreuter E."/>
            <person name="Kautsar S.A."/>
            <person name="Yang D."/>
            <person name="Bader C.D."/>
            <person name="Teijaro C.N."/>
            <person name="Fluegel L."/>
            <person name="Davis C.M."/>
            <person name="Simpson J.R."/>
            <person name="Lauterbach L."/>
            <person name="Steele A.D."/>
            <person name="Gui C."/>
            <person name="Meng S."/>
            <person name="Li G."/>
            <person name="Viehrig K."/>
            <person name="Ye F."/>
            <person name="Su P."/>
            <person name="Kiefer A.F."/>
            <person name="Nichols A."/>
            <person name="Cepeda A.J."/>
            <person name="Yan W."/>
            <person name="Fan B."/>
            <person name="Jiang Y."/>
            <person name="Adhikari A."/>
            <person name="Zheng C.-J."/>
            <person name="Schuster L."/>
            <person name="Cowan T.M."/>
            <person name="Smanski M.J."/>
            <person name="Chevrette M.G."/>
            <person name="De Carvalho L.P.S."/>
            <person name="Shen B."/>
        </authorList>
    </citation>
    <scope>NUCLEOTIDE SEQUENCE [LARGE SCALE GENOMIC DNA]</scope>
    <source>
        <strain evidence="2 3">NPDC048946</strain>
    </source>
</reference>
<comment type="caution">
    <text evidence="2">The sequence shown here is derived from an EMBL/GenBank/DDBJ whole genome shotgun (WGS) entry which is preliminary data.</text>
</comment>
<dbReference type="Proteomes" id="UP001551482">
    <property type="component" value="Unassembled WGS sequence"/>
</dbReference>
<protein>
    <recommendedName>
        <fullName evidence="4">Secreted protein</fullName>
    </recommendedName>
</protein>